<dbReference type="Pfam" id="PF04222">
    <property type="entry name" value="DUF416"/>
    <property type="match status" value="1"/>
</dbReference>
<proteinExistence type="predicted"/>
<dbReference type="STRING" id="1908260.BKK50_10270"/>
<dbReference type="RefSeq" id="WP_077417813.1">
    <property type="nucleotide sequence ID" value="NZ_MLHI01000088.1"/>
</dbReference>
<dbReference type="OrthoDB" id="9204516at2"/>
<dbReference type="EMBL" id="MLHJ01000117">
    <property type="protein sequence ID" value="OOF39758.1"/>
    <property type="molecule type" value="Genomic_DNA"/>
</dbReference>
<name>A0A1V3IGT0_9PAST</name>
<dbReference type="InterPro" id="IPR023381">
    <property type="entry name" value="YP001051499.1-like_dom_sf"/>
</dbReference>
<protein>
    <submittedName>
        <fullName evidence="1">Uncharacterized protein</fullName>
    </submittedName>
</protein>
<evidence type="ECO:0000313" key="2">
    <source>
        <dbReference type="Proteomes" id="UP000189433"/>
    </source>
</evidence>
<comment type="caution">
    <text evidence="1">The sequence shown here is derived from an EMBL/GenBank/DDBJ whole genome shotgun (WGS) entry which is preliminary data.</text>
</comment>
<dbReference type="AlphaFoldDB" id="A0A1V3IGT0"/>
<gene>
    <name evidence="1" type="ORF">BKK50_10270</name>
</gene>
<evidence type="ECO:0000313" key="1">
    <source>
        <dbReference type="EMBL" id="OOF39758.1"/>
    </source>
</evidence>
<reference evidence="1 2" key="1">
    <citation type="submission" date="2016-10" db="EMBL/GenBank/DDBJ databases">
        <title>Rodentibacter gen. nov. and new species.</title>
        <authorList>
            <person name="Christensen H."/>
        </authorList>
    </citation>
    <scope>NUCLEOTIDE SEQUENCE [LARGE SCALE GENOMIC DNA]</scope>
    <source>
        <strain evidence="1 2">CCUG17206</strain>
    </source>
</reference>
<accession>A0A1V3IGT0</accession>
<keyword evidence="2" id="KW-1185">Reference proteome</keyword>
<sequence length="200" mass="23435">MQRALRNPIHKRLENLESWQHLTFMAALCERMAPNFKLFCQMHHQEREGKIYQNILNLVWEYLTIKDIKINFENQLEKLENIIPDVNDYDNFGVVAALDAAEALAEILHAIIAGETLEKAIEISQISLGTMTLLLETENGRDFSEQELKENEDIQRELDIQWQIYRLLKDCEKRDVALILDLKHEIRAECISNIGIEFKQ</sequence>
<dbReference type="Proteomes" id="UP000189433">
    <property type="component" value="Unassembled WGS sequence"/>
</dbReference>
<dbReference type="Gene3D" id="1.20.1590.10">
    <property type="entry name" value="YP_001051499.1 domain like"/>
    <property type="match status" value="1"/>
</dbReference>
<organism evidence="1 2">
    <name type="scientific">Rodentibacter rarus</name>
    <dbReference type="NCBI Taxonomy" id="1908260"/>
    <lineage>
        <taxon>Bacteria</taxon>
        <taxon>Pseudomonadati</taxon>
        <taxon>Pseudomonadota</taxon>
        <taxon>Gammaproteobacteria</taxon>
        <taxon>Pasteurellales</taxon>
        <taxon>Pasteurellaceae</taxon>
        <taxon>Rodentibacter</taxon>
    </lineage>
</organism>
<dbReference type="InterPro" id="IPR007338">
    <property type="entry name" value="DUF416"/>
</dbReference>